<dbReference type="AlphaFoldDB" id="A0A4U8YV83"/>
<reference evidence="1 2" key="1">
    <citation type="submission" date="2019-03" db="EMBL/GenBank/DDBJ databases">
        <authorList>
            <person name="Nijsse B."/>
        </authorList>
    </citation>
    <scope>NUCLEOTIDE SEQUENCE [LARGE SCALE GENOMIC DNA]</scope>
    <source>
        <strain evidence="1">Desulfoluna butyratoxydans MSL71</strain>
    </source>
</reference>
<evidence type="ECO:0000313" key="1">
    <source>
        <dbReference type="EMBL" id="VFQ45842.1"/>
    </source>
</evidence>
<protein>
    <submittedName>
        <fullName evidence="1">Uncharacterized protein</fullName>
    </submittedName>
</protein>
<dbReference type="Proteomes" id="UP000507962">
    <property type="component" value="Unassembled WGS sequence"/>
</dbReference>
<proteinExistence type="predicted"/>
<keyword evidence="2" id="KW-1185">Reference proteome</keyword>
<name>A0A4U8YV83_9BACT</name>
<organism evidence="1 2">
    <name type="scientific">Desulfoluna butyratoxydans</name>
    <dbReference type="NCBI Taxonomy" id="231438"/>
    <lineage>
        <taxon>Bacteria</taxon>
        <taxon>Pseudomonadati</taxon>
        <taxon>Thermodesulfobacteriota</taxon>
        <taxon>Desulfobacteria</taxon>
        <taxon>Desulfobacterales</taxon>
        <taxon>Desulfolunaceae</taxon>
        <taxon>Desulfoluna</taxon>
    </lineage>
</organism>
<evidence type="ECO:0000313" key="2">
    <source>
        <dbReference type="Proteomes" id="UP000507962"/>
    </source>
</evidence>
<accession>A0A4U8YV83</accession>
<gene>
    <name evidence="1" type="ORF">MSL71_35040</name>
</gene>
<sequence length="67" mass="7132">MEGVFKTRIVPADVALGMGPRGSAGKCVREKRNEAVSMAALPVTSVLFLIRDGGKSTGKDSNIQHLY</sequence>
<dbReference type="EMBL" id="CAADHO010000006">
    <property type="protein sequence ID" value="VFQ45842.1"/>
    <property type="molecule type" value="Genomic_DNA"/>
</dbReference>